<dbReference type="GO" id="GO:0016887">
    <property type="term" value="F:ATP hydrolysis activity"/>
    <property type="evidence" value="ECO:0007669"/>
    <property type="project" value="InterPro"/>
</dbReference>
<evidence type="ECO:0000256" key="2">
    <source>
        <dbReference type="ARBA" id="ARBA00022741"/>
    </source>
</evidence>
<dbReference type="CDD" id="cd03293">
    <property type="entry name" value="ABC_NrtD_SsuB_transporters"/>
    <property type="match status" value="1"/>
</dbReference>
<dbReference type="InterPro" id="IPR003593">
    <property type="entry name" value="AAA+_ATPase"/>
</dbReference>
<dbReference type="InterPro" id="IPR017871">
    <property type="entry name" value="ABC_transporter-like_CS"/>
</dbReference>
<accession>A0A562IV10</accession>
<name>A0A562IV10_9ACTN</name>
<dbReference type="PANTHER" id="PTHR42788:SF13">
    <property type="entry name" value="ALIPHATIC SULFONATES IMPORT ATP-BINDING PROTEIN SSUB"/>
    <property type="match status" value="1"/>
</dbReference>
<dbReference type="EMBL" id="VLKF01000001">
    <property type="protein sequence ID" value="TWH74690.1"/>
    <property type="molecule type" value="Genomic_DNA"/>
</dbReference>
<dbReference type="Pfam" id="PF00005">
    <property type="entry name" value="ABC_tran"/>
    <property type="match status" value="1"/>
</dbReference>
<dbReference type="Proteomes" id="UP000321490">
    <property type="component" value="Unassembled WGS sequence"/>
</dbReference>
<dbReference type="AlphaFoldDB" id="A0A562IV10"/>
<reference evidence="6 7" key="1">
    <citation type="submission" date="2019-07" db="EMBL/GenBank/DDBJ databases">
        <title>R&amp;d 2014.</title>
        <authorList>
            <person name="Klenk H.-P."/>
        </authorList>
    </citation>
    <scope>NUCLEOTIDE SEQUENCE [LARGE SCALE GENOMIC DNA]</scope>
    <source>
        <strain evidence="6 7">DSM 45764</strain>
    </source>
</reference>
<comment type="caution">
    <text evidence="6">The sequence shown here is derived from an EMBL/GenBank/DDBJ whole genome shotgun (WGS) entry which is preliminary data.</text>
</comment>
<evidence type="ECO:0000256" key="1">
    <source>
        <dbReference type="ARBA" id="ARBA00022448"/>
    </source>
</evidence>
<evidence type="ECO:0000256" key="3">
    <source>
        <dbReference type="ARBA" id="ARBA00022840"/>
    </source>
</evidence>
<evidence type="ECO:0000256" key="4">
    <source>
        <dbReference type="SAM" id="MobiDB-lite"/>
    </source>
</evidence>
<organism evidence="6 7">
    <name type="scientific">Modestobacter roseus</name>
    <dbReference type="NCBI Taxonomy" id="1181884"/>
    <lineage>
        <taxon>Bacteria</taxon>
        <taxon>Bacillati</taxon>
        <taxon>Actinomycetota</taxon>
        <taxon>Actinomycetes</taxon>
        <taxon>Geodermatophilales</taxon>
        <taxon>Geodermatophilaceae</taxon>
        <taxon>Modestobacter</taxon>
    </lineage>
</organism>
<dbReference type="SMART" id="SM00382">
    <property type="entry name" value="AAA"/>
    <property type="match status" value="1"/>
</dbReference>
<evidence type="ECO:0000313" key="6">
    <source>
        <dbReference type="EMBL" id="TWH74690.1"/>
    </source>
</evidence>
<evidence type="ECO:0000313" key="7">
    <source>
        <dbReference type="Proteomes" id="UP000321490"/>
    </source>
</evidence>
<dbReference type="InterPro" id="IPR027417">
    <property type="entry name" value="P-loop_NTPase"/>
</dbReference>
<dbReference type="PANTHER" id="PTHR42788">
    <property type="entry name" value="TAURINE IMPORT ATP-BINDING PROTEIN-RELATED"/>
    <property type="match status" value="1"/>
</dbReference>
<dbReference type="InterPro" id="IPR050166">
    <property type="entry name" value="ABC_transporter_ATP-bind"/>
</dbReference>
<feature type="domain" description="ABC transporter" evidence="5">
    <location>
        <begin position="76"/>
        <end position="314"/>
    </location>
</feature>
<protein>
    <submittedName>
        <fullName evidence="6">NitT/TauT family transport system ATP-binding protein</fullName>
    </submittedName>
</protein>
<dbReference type="SUPFAM" id="SSF52540">
    <property type="entry name" value="P-loop containing nucleoside triphosphate hydrolases"/>
    <property type="match status" value="1"/>
</dbReference>
<dbReference type="GO" id="GO:0005524">
    <property type="term" value="F:ATP binding"/>
    <property type="evidence" value="ECO:0007669"/>
    <property type="project" value="UniProtKB-KW"/>
</dbReference>
<feature type="compositionally biased region" description="Low complexity" evidence="4">
    <location>
        <begin position="52"/>
        <end position="74"/>
    </location>
</feature>
<dbReference type="InterPro" id="IPR003439">
    <property type="entry name" value="ABC_transporter-like_ATP-bd"/>
</dbReference>
<keyword evidence="2" id="KW-0547">Nucleotide-binding</keyword>
<dbReference type="OrthoDB" id="3514167at2"/>
<dbReference type="PROSITE" id="PS00211">
    <property type="entry name" value="ABC_TRANSPORTER_1"/>
    <property type="match status" value="1"/>
</dbReference>
<keyword evidence="7" id="KW-1185">Reference proteome</keyword>
<keyword evidence="1" id="KW-0813">Transport</keyword>
<sequence>MRLPGTTPPSETATGVPPESAAGTNAGVTHHPATDPRTTGSTSAPTPPPAAPERGAAQTAPSPAAAPGDGTAPPQLRLTDVDKTYQARQGEVHALSNVNLTIARGEFISLVGRSGCGKTTLLRILSGLLPPTSGEVEADGAPIWRGNKRNDEAFKQFGLVFQDANLFPWYTVAENISLPLKLRGVGKKQRLARASELAELVGLPGFEKAYPRELSGGMRQRAAIARALSYDPTILLMDEPFGALDALTRDKMNLELQNIHAQAGATVVFVTHSIPEAVFLADRVVLLSPRPGRIRSITPVGLPRPRSLETETSNDFQAIVRTLRTELDEED</sequence>
<dbReference type="PROSITE" id="PS50893">
    <property type="entry name" value="ABC_TRANSPORTER_2"/>
    <property type="match status" value="1"/>
</dbReference>
<feature type="region of interest" description="Disordered" evidence="4">
    <location>
        <begin position="1"/>
        <end position="76"/>
    </location>
</feature>
<gene>
    <name evidence="6" type="ORF">JD78_03235</name>
</gene>
<evidence type="ECO:0000259" key="5">
    <source>
        <dbReference type="PROSITE" id="PS50893"/>
    </source>
</evidence>
<dbReference type="Gene3D" id="3.40.50.300">
    <property type="entry name" value="P-loop containing nucleotide triphosphate hydrolases"/>
    <property type="match status" value="1"/>
</dbReference>
<keyword evidence="3 6" id="KW-0067">ATP-binding</keyword>
<proteinExistence type="predicted"/>